<evidence type="ECO:0000313" key="1">
    <source>
        <dbReference type="EMBL" id="PVH38532.1"/>
    </source>
</evidence>
<dbReference type="Gramene" id="PVH38532">
    <property type="protein sequence ID" value="PVH38532"/>
    <property type="gene ID" value="PAHAL_5G280200"/>
</dbReference>
<organism evidence="1">
    <name type="scientific">Panicum hallii</name>
    <dbReference type="NCBI Taxonomy" id="206008"/>
    <lineage>
        <taxon>Eukaryota</taxon>
        <taxon>Viridiplantae</taxon>
        <taxon>Streptophyta</taxon>
        <taxon>Embryophyta</taxon>
        <taxon>Tracheophyta</taxon>
        <taxon>Spermatophyta</taxon>
        <taxon>Magnoliopsida</taxon>
        <taxon>Liliopsida</taxon>
        <taxon>Poales</taxon>
        <taxon>Poaceae</taxon>
        <taxon>PACMAD clade</taxon>
        <taxon>Panicoideae</taxon>
        <taxon>Panicodae</taxon>
        <taxon>Paniceae</taxon>
        <taxon>Panicinae</taxon>
        <taxon>Panicum</taxon>
        <taxon>Panicum sect. Panicum</taxon>
    </lineage>
</organism>
<reference evidence="1" key="1">
    <citation type="submission" date="2018-04" db="EMBL/GenBank/DDBJ databases">
        <title>WGS assembly of Panicum hallii.</title>
        <authorList>
            <person name="Lovell J."/>
            <person name="Jenkins J."/>
            <person name="Lowry D."/>
            <person name="Mamidi S."/>
            <person name="Sreedasyam A."/>
            <person name="Weng X."/>
            <person name="Barry K."/>
            <person name="Bonette J."/>
            <person name="Campitelli B."/>
            <person name="Daum C."/>
            <person name="Gordon S."/>
            <person name="Gould B."/>
            <person name="Lipzen A."/>
            <person name="Macqueen A."/>
            <person name="Palacio-Mejia J."/>
            <person name="Plott C."/>
            <person name="Shakirov E."/>
            <person name="Shu S."/>
            <person name="Yoshinaga Y."/>
            <person name="Zane M."/>
            <person name="Rokhsar D."/>
            <person name="Grimwood J."/>
            <person name="Schmutz J."/>
            <person name="Juenger T."/>
        </authorList>
    </citation>
    <scope>NUCLEOTIDE SEQUENCE [LARGE SCALE GENOMIC DNA]</scope>
    <source>
        <strain evidence="1">FIL2</strain>
    </source>
</reference>
<accession>A0A2T8ILI3</accession>
<name>A0A2T8ILI3_9POAL</name>
<dbReference type="AlphaFoldDB" id="A0A2T8ILI3"/>
<protein>
    <submittedName>
        <fullName evidence="1">Uncharacterized protein</fullName>
    </submittedName>
</protein>
<dbReference type="EMBL" id="CM008050">
    <property type="protein sequence ID" value="PVH38532.1"/>
    <property type="molecule type" value="Genomic_DNA"/>
</dbReference>
<gene>
    <name evidence="1" type="ORF">PAHAL_5G280200</name>
</gene>
<dbReference type="Proteomes" id="UP000243499">
    <property type="component" value="Chromosome 5"/>
</dbReference>
<sequence length="73" mass="8314">MKNRSNVIPKFLGSMSTFLTSRLHQEDRSFIDRMQTLKTSEEQVIARTISSISDAGIFLVVRLATKADLRPRC</sequence>
<proteinExistence type="predicted"/>